<dbReference type="InterPro" id="IPR035093">
    <property type="entry name" value="RelE/ParE_toxin_dom_sf"/>
</dbReference>
<dbReference type="SUPFAM" id="SSF143011">
    <property type="entry name" value="RelE-like"/>
    <property type="match status" value="1"/>
</dbReference>
<organism evidence="7 8">
    <name type="scientific">Dyella japonica DSM 16301</name>
    <dbReference type="NCBI Taxonomy" id="1440762"/>
    <lineage>
        <taxon>Bacteria</taxon>
        <taxon>Pseudomonadati</taxon>
        <taxon>Pseudomonadota</taxon>
        <taxon>Gammaproteobacteria</taxon>
        <taxon>Lysobacterales</taxon>
        <taxon>Rhodanobacteraceae</taxon>
        <taxon>Dyella</taxon>
    </lineage>
</organism>
<comment type="similarity">
    <text evidence="1">Belongs to the YoeB family.</text>
</comment>
<evidence type="ECO:0000313" key="7">
    <source>
        <dbReference type="EMBL" id="KLD66047.1"/>
    </source>
</evidence>
<proteinExistence type="inferred from homology"/>
<name>A0A0G9HEG3_9GAMM</name>
<dbReference type="PANTHER" id="PTHR38039:SF1">
    <property type="entry name" value="TOXIN YOEB"/>
    <property type="match status" value="1"/>
</dbReference>
<evidence type="ECO:0000256" key="1">
    <source>
        <dbReference type="ARBA" id="ARBA00008172"/>
    </source>
</evidence>
<dbReference type="NCBIfam" id="TIGR02116">
    <property type="entry name" value="toxin_Txe_YoeB"/>
    <property type="match status" value="1"/>
</dbReference>
<dbReference type="OrthoDB" id="9801102at2"/>
<dbReference type="Gene3D" id="3.30.2310.20">
    <property type="entry name" value="RelE-like"/>
    <property type="match status" value="1"/>
</dbReference>
<comment type="caution">
    <text evidence="7">The sequence shown here is derived from an EMBL/GenBank/DDBJ whole genome shotgun (WGS) entry which is preliminary data.</text>
</comment>
<dbReference type="Pfam" id="PF06769">
    <property type="entry name" value="YoeB_toxin"/>
    <property type="match status" value="1"/>
</dbReference>
<dbReference type="GO" id="GO:0016787">
    <property type="term" value="F:hydrolase activity"/>
    <property type="evidence" value="ECO:0007669"/>
    <property type="project" value="UniProtKB-KW"/>
</dbReference>
<reference evidence="7 8" key="1">
    <citation type="journal article" date="2015" name="Antonie Van Leeuwenhoek">
        <title>A phylogenomic and molecular marker based taxonomic framework for the order Xanthomonadales: proposal to transfer the families Algiphilaceae and Solimonadaceae to the order Nevskiales ord. nov. and to create a new family within the order Xanthomonadales, the family Rhodanobacteraceae fam. nov., containing the genus Rhodanobacter and its closest relatives.</title>
        <authorList>
            <person name="Naushad S."/>
            <person name="Adeolu M."/>
            <person name="Wong S."/>
            <person name="Sohail M."/>
            <person name="Schellhorn H.E."/>
            <person name="Gupta R.S."/>
        </authorList>
    </citation>
    <scope>NUCLEOTIDE SEQUENCE [LARGE SCALE GENOMIC DNA]</scope>
    <source>
        <strain evidence="7 8">DSM 16301</strain>
    </source>
</reference>
<sequence length="95" mass="11516">MWWSKRGWEDYLYWQARDAAKVVAINDLIKDIRKTPFTGLGKPEPLRENWSGWWSRRITLEHRLVYRLLDIPTPGRKQASTTIRMIQIVQCRFHY</sequence>
<protein>
    <recommendedName>
        <fullName evidence="6">Putative mRNA interferase YoeB</fullName>
    </recommendedName>
</protein>
<dbReference type="GO" id="GO:0006401">
    <property type="term" value="P:RNA catabolic process"/>
    <property type="evidence" value="ECO:0007669"/>
    <property type="project" value="InterPro"/>
</dbReference>
<dbReference type="GO" id="GO:0098795">
    <property type="term" value="P:global gene silencing by mRNA cleavage"/>
    <property type="evidence" value="ECO:0007669"/>
    <property type="project" value="TreeGrafter"/>
</dbReference>
<evidence type="ECO:0000256" key="5">
    <source>
        <dbReference type="ARBA" id="ARBA00022801"/>
    </source>
</evidence>
<dbReference type="PATRIC" id="fig|1440762.4.peg.996"/>
<keyword evidence="3" id="KW-0540">Nuclease</keyword>
<dbReference type="AlphaFoldDB" id="A0A0G9HEG3"/>
<dbReference type="GO" id="GO:0004519">
    <property type="term" value="F:endonuclease activity"/>
    <property type="evidence" value="ECO:0007669"/>
    <property type="project" value="UniProtKB-KW"/>
</dbReference>
<accession>A0A0G9HEG3</accession>
<keyword evidence="2" id="KW-1277">Toxin-antitoxin system</keyword>
<evidence type="ECO:0000256" key="6">
    <source>
        <dbReference type="ARBA" id="ARBA00030388"/>
    </source>
</evidence>
<evidence type="ECO:0000256" key="3">
    <source>
        <dbReference type="ARBA" id="ARBA00022722"/>
    </source>
</evidence>
<dbReference type="InterPro" id="IPR009614">
    <property type="entry name" value="YoeB_toxin"/>
</dbReference>
<evidence type="ECO:0000256" key="2">
    <source>
        <dbReference type="ARBA" id="ARBA00022649"/>
    </source>
</evidence>
<keyword evidence="4" id="KW-0255">Endonuclease</keyword>
<evidence type="ECO:0000313" key="8">
    <source>
        <dbReference type="Proteomes" id="UP000035481"/>
    </source>
</evidence>
<dbReference type="EMBL" id="JPLA01000002">
    <property type="protein sequence ID" value="KLD66047.1"/>
    <property type="molecule type" value="Genomic_DNA"/>
</dbReference>
<keyword evidence="5" id="KW-0378">Hydrolase</keyword>
<gene>
    <name evidence="7" type="ORF">Y882_01215</name>
</gene>
<dbReference type="PANTHER" id="PTHR38039">
    <property type="entry name" value="TOXIN YOEB"/>
    <property type="match status" value="1"/>
</dbReference>
<dbReference type="Proteomes" id="UP000035481">
    <property type="component" value="Unassembled WGS sequence"/>
</dbReference>
<evidence type="ECO:0000256" key="4">
    <source>
        <dbReference type="ARBA" id="ARBA00022759"/>
    </source>
</evidence>